<evidence type="ECO:0000256" key="2">
    <source>
        <dbReference type="ARBA" id="ARBA00022801"/>
    </source>
</evidence>
<dbReference type="SUPFAM" id="SSF52540">
    <property type="entry name" value="P-loop containing nucleoside triphosphate hydrolases"/>
    <property type="match status" value="1"/>
</dbReference>
<feature type="compositionally biased region" description="Pro residues" evidence="8">
    <location>
        <begin position="398"/>
        <end position="408"/>
    </location>
</feature>
<dbReference type="PANTHER" id="PTHR47959">
    <property type="entry name" value="ATP-DEPENDENT RNA HELICASE RHLE-RELATED"/>
    <property type="match status" value="1"/>
</dbReference>
<sequence>MSQSTLRLPVGASAQPMPFAALGLSPALAHAAQALGFAAPTPIQSGAIPAILDGKDLLGIAQTGSGKTAAFGLPLLQQVQMGTTGQSPRTVRALVLVPTRELAAQVGEVLRDLARHLMQQPPRVAVVFGGVSINPQLMALRGGADVVVATPGRLLDLVEHNALRLGQVAHLVLDEADRLLDLGFAEELQRVLALLPARRQNLFFSATFPTAVQALADGLLRQPVRVEIAATPEHTPDIAQRAIAVDDKRRTQLLRHLVQEHGWSRVLVFVATQYAAEHVAEKLYKAGIYASPFHGGLSQGSRKQVLQEFKDERWQVVVTTDLAARGIDIAQLPAVVNYDLPRSADDYVHRIGRTGRAGESGTAVSFVTPEATAHFQLIEKRQGIRVPLEVVAGFEPTEPAPPPAPAAPGAPGTGGIKGRRPSKKDKLRAALAAAEAEAAALAARPKGKKPPTPAE</sequence>
<dbReference type="Pfam" id="PF00270">
    <property type="entry name" value="DEAD"/>
    <property type="match status" value="1"/>
</dbReference>
<evidence type="ECO:0000256" key="7">
    <source>
        <dbReference type="RuleBase" id="RU000492"/>
    </source>
</evidence>
<feature type="domain" description="Helicase C-terminal" evidence="11">
    <location>
        <begin position="249"/>
        <end position="402"/>
    </location>
</feature>
<name>A0A7X0PKS4_9BURK</name>
<dbReference type="InterPro" id="IPR011545">
    <property type="entry name" value="DEAD/DEAH_box_helicase_dom"/>
</dbReference>
<keyword evidence="9" id="KW-0732">Signal</keyword>
<feature type="domain" description="Helicase ATP-binding" evidence="10">
    <location>
        <begin position="48"/>
        <end position="226"/>
    </location>
</feature>
<evidence type="ECO:0000259" key="11">
    <source>
        <dbReference type="PROSITE" id="PS51194"/>
    </source>
</evidence>
<dbReference type="GO" id="GO:0003676">
    <property type="term" value="F:nucleic acid binding"/>
    <property type="evidence" value="ECO:0007669"/>
    <property type="project" value="InterPro"/>
</dbReference>
<dbReference type="GO" id="GO:0005524">
    <property type="term" value="F:ATP binding"/>
    <property type="evidence" value="ECO:0007669"/>
    <property type="project" value="UniProtKB-KW"/>
</dbReference>
<dbReference type="InterPro" id="IPR044742">
    <property type="entry name" value="DEAD/DEAH_RhlB"/>
</dbReference>
<dbReference type="PROSITE" id="PS51192">
    <property type="entry name" value="HELICASE_ATP_BIND_1"/>
    <property type="match status" value="1"/>
</dbReference>
<dbReference type="InterPro" id="IPR000629">
    <property type="entry name" value="RNA-helicase_DEAD-box_CS"/>
</dbReference>
<evidence type="ECO:0000313" key="13">
    <source>
        <dbReference type="EMBL" id="MBB6563787.1"/>
    </source>
</evidence>
<reference evidence="13 14" key="1">
    <citation type="submission" date="2020-08" db="EMBL/GenBank/DDBJ databases">
        <title>Functional genomics of gut bacteria from endangered species of beetles.</title>
        <authorList>
            <person name="Carlos-Shanley C."/>
        </authorList>
    </citation>
    <scope>NUCLEOTIDE SEQUENCE [LARGE SCALE GENOMIC DNA]</scope>
    <source>
        <strain evidence="13 14">S00198</strain>
    </source>
</reference>
<keyword evidence="2 7" id="KW-0378">Hydrolase</keyword>
<dbReference type="SMART" id="SM00490">
    <property type="entry name" value="HELICc"/>
    <property type="match status" value="1"/>
</dbReference>
<dbReference type="CDD" id="cd18787">
    <property type="entry name" value="SF2_C_DEAD"/>
    <property type="match status" value="1"/>
</dbReference>
<keyword evidence="1 7" id="KW-0547">Nucleotide-binding</keyword>
<dbReference type="CDD" id="cd00268">
    <property type="entry name" value="DEADc"/>
    <property type="match status" value="1"/>
</dbReference>
<dbReference type="AlphaFoldDB" id="A0A7X0PKS4"/>
<feature type="region of interest" description="Disordered" evidence="8">
    <location>
        <begin position="394"/>
        <end position="455"/>
    </location>
</feature>
<evidence type="ECO:0000256" key="4">
    <source>
        <dbReference type="ARBA" id="ARBA00022840"/>
    </source>
</evidence>
<dbReference type="GO" id="GO:0016787">
    <property type="term" value="F:hydrolase activity"/>
    <property type="evidence" value="ECO:0007669"/>
    <property type="project" value="UniProtKB-KW"/>
</dbReference>
<keyword evidence="4 7" id="KW-0067">ATP-binding</keyword>
<dbReference type="PROSITE" id="PS51195">
    <property type="entry name" value="Q_MOTIF"/>
    <property type="match status" value="1"/>
</dbReference>
<keyword evidence="14" id="KW-1185">Reference proteome</keyword>
<keyword evidence="3 7" id="KW-0347">Helicase</keyword>
<evidence type="ECO:0000256" key="1">
    <source>
        <dbReference type="ARBA" id="ARBA00022741"/>
    </source>
</evidence>
<evidence type="ECO:0000259" key="10">
    <source>
        <dbReference type="PROSITE" id="PS51192"/>
    </source>
</evidence>
<dbReference type="PANTHER" id="PTHR47959:SF13">
    <property type="entry name" value="ATP-DEPENDENT RNA HELICASE RHLE"/>
    <property type="match status" value="1"/>
</dbReference>
<comment type="similarity">
    <text evidence="5 7">Belongs to the DEAD box helicase family.</text>
</comment>
<evidence type="ECO:0000259" key="12">
    <source>
        <dbReference type="PROSITE" id="PS51195"/>
    </source>
</evidence>
<proteinExistence type="inferred from homology"/>
<dbReference type="SMART" id="SM00487">
    <property type="entry name" value="DEXDc"/>
    <property type="match status" value="1"/>
</dbReference>
<dbReference type="EMBL" id="JACHLK010000023">
    <property type="protein sequence ID" value="MBB6563787.1"/>
    <property type="molecule type" value="Genomic_DNA"/>
</dbReference>
<feature type="compositionally biased region" description="Basic residues" evidence="8">
    <location>
        <begin position="417"/>
        <end position="426"/>
    </location>
</feature>
<evidence type="ECO:0000256" key="5">
    <source>
        <dbReference type="ARBA" id="ARBA00038437"/>
    </source>
</evidence>
<protein>
    <submittedName>
        <fullName evidence="13">Superfamily II DNA/RNA helicase</fullName>
    </submittedName>
</protein>
<organism evidence="13 14">
    <name type="scientific">Acidovorax soli</name>
    <dbReference type="NCBI Taxonomy" id="592050"/>
    <lineage>
        <taxon>Bacteria</taxon>
        <taxon>Pseudomonadati</taxon>
        <taxon>Pseudomonadota</taxon>
        <taxon>Betaproteobacteria</taxon>
        <taxon>Burkholderiales</taxon>
        <taxon>Comamonadaceae</taxon>
        <taxon>Acidovorax</taxon>
    </lineage>
</organism>
<dbReference type="InterPro" id="IPR014001">
    <property type="entry name" value="Helicase_ATP-bd"/>
</dbReference>
<dbReference type="PROSITE" id="PS00039">
    <property type="entry name" value="DEAD_ATP_HELICASE"/>
    <property type="match status" value="1"/>
</dbReference>
<dbReference type="GO" id="GO:0005829">
    <property type="term" value="C:cytosol"/>
    <property type="evidence" value="ECO:0007669"/>
    <property type="project" value="TreeGrafter"/>
</dbReference>
<dbReference type="GO" id="GO:0003724">
    <property type="term" value="F:RNA helicase activity"/>
    <property type="evidence" value="ECO:0007669"/>
    <property type="project" value="InterPro"/>
</dbReference>
<dbReference type="Gene3D" id="3.40.50.300">
    <property type="entry name" value="P-loop containing nucleotide triphosphate hydrolases"/>
    <property type="match status" value="2"/>
</dbReference>
<dbReference type="PROSITE" id="PS51194">
    <property type="entry name" value="HELICASE_CTER"/>
    <property type="match status" value="1"/>
</dbReference>
<dbReference type="Proteomes" id="UP000575083">
    <property type="component" value="Unassembled WGS sequence"/>
</dbReference>
<evidence type="ECO:0000313" key="14">
    <source>
        <dbReference type="Proteomes" id="UP000575083"/>
    </source>
</evidence>
<evidence type="ECO:0000256" key="8">
    <source>
        <dbReference type="SAM" id="MobiDB-lite"/>
    </source>
</evidence>
<evidence type="ECO:0000256" key="3">
    <source>
        <dbReference type="ARBA" id="ARBA00022806"/>
    </source>
</evidence>
<comment type="caution">
    <text evidence="13">The sequence shown here is derived from an EMBL/GenBank/DDBJ whole genome shotgun (WGS) entry which is preliminary data.</text>
</comment>
<accession>A0A7X0PKS4</accession>
<dbReference type="Pfam" id="PF00271">
    <property type="entry name" value="Helicase_C"/>
    <property type="match status" value="1"/>
</dbReference>
<evidence type="ECO:0000256" key="6">
    <source>
        <dbReference type="PROSITE-ProRule" id="PRU00552"/>
    </source>
</evidence>
<gene>
    <name evidence="13" type="ORF">HNP48_006513</name>
</gene>
<dbReference type="InterPro" id="IPR050079">
    <property type="entry name" value="DEAD_box_RNA_helicase"/>
</dbReference>
<feature type="short sequence motif" description="Q motif" evidence="6">
    <location>
        <begin position="17"/>
        <end position="45"/>
    </location>
</feature>
<feature type="domain" description="DEAD-box RNA helicase Q" evidence="12">
    <location>
        <begin position="17"/>
        <end position="45"/>
    </location>
</feature>
<dbReference type="InterPro" id="IPR001650">
    <property type="entry name" value="Helicase_C-like"/>
</dbReference>
<feature type="signal peptide" evidence="9">
    <location>
        <begin position="1"/>
        <end position="31"/>
    </location>
</feature>
<evidence type="ECO:0000256" key="9">
    <source>
        <dbReference type="SAM" id="SignalP"/>
    </source>
</evidence>
<feature type="chain" id="PRO_5030898025" evidence="9">
    <location>
        <begin position="32"/>
        <end position="455"/>
    </location>
</feature>
<dbReference type="InterPro" id="IPR014014">
    <property type="entry name" value="RNA_helicase_DEAD_Q_motif"/>
</dbReference>
<dbReference type="InterPro" id="IPR027417">
    <property type="entry name" value="P-loop_NTPase"/>
</dbReference>
<feature type="compositionally biased region" description="Low complexity" evidence="8">
    <location>
        <begin position="429"/>
        <end position="443"/>
    </location>
</feature>